<organism evidence="1">
    <name type="scientific">marine sediment metagenome</name>
    <dbReference type="NCBI Taxonomy" id="412755"/>
    <lineage>
        <taxon>unclassified sequences</taxon>
        <taxon>metagenomes</taxon>
        <taxon>ecological metagenomes</taxon>
    </lineage>
</organism>
<protein>
    <submittedName>
        <fullName evidence="1">Uncharacterized protein</fullName>
    </submittedName>
</protein>
<dbReference type="AlphaFoldDB" id="A0A0F9DMD8"/>
<feature type="non-terminal residue" evidence="1">
    <location>
        <position position="43"/>
    </location>
</feature>
<reference evidence="1" key="1">
    <citation type="journal article" date="2015" name="Nature">
        <title>Complex archaea that bridge the gap between prokaryotes and eukaryotes.</title>
        <authorList>
            <person name="Spang A."/>
            <person name="Saw J.H."/>
            <person name="Jorgensen S.L."/>
            <person name="Zaremba-Niedzwiedzka K."/>
            <person name="Martijn J."/>
            <person name="Lind A.E."/>
            <person name="van Eijk R."/>
            <person name="Schleper C."/>
            <person name="Guy L."/>
            <person name="Ettema T.J."/>
        </authorList>
    </citation>
    <scope>NUCLEOTIDE SEQUENCE</scope>
</reference>
<dbReference type="EMBL" id="LAZR01028366">
    <property type="protein sequence ID" value="KKL62834.1"/>
    <property type="molecule type" value="Genomic_DNA"/>
</dbReference>
<accession>A0A0F9DMD8</accession>
<proteinExistence type="predicted"/>
<name>A0A0F9DMD8_9ZZZZ</name>
<evidence type="ECO:0000313" key="1">
    <source>
        <dbReference type="EMBL" id="KKL62834.1"/>
    </source>
</evidence>
<comment type="caution">
    <text evidence="1">The sequence shown here is derived from an EMBL/GenBank/DDBJ whole genome shotgun (WGS) entry which is preliminary data.</text>
</comment>
<sequence>MRTIYISQIEGDAFRTLEKYINKKILTVAFDPDYNDFSVCFTD</sequence>
<gene>
    <name evidence="1" type="ORF">LCGC14_2181300</name>
</gene>